<accession>A0A1G9KNU5</accession>
<name>A0A1G9KNU5_9RHOB</name>
<dbReference type="AlphaFoldDB" id="A0A1G9KNU5"/>
<dbReference type="RefSeq" id="WP_139188543.1">
    <property type="nucleotide sequence ID" value="NZ_FNEK01000090.1"/>
</dbReference>
<evidence type="ECO:0000256" key="1">
    <source>
        <dbReference type="SAM" id="SignalP"/>
    </source>
</evidence>
<organism evidence="2 3">
    <name type="scientific">Aliiruegeria lutimaris</name>
    <dbReference type="NCBI Taxonomy" id="571298"/>
    <lineage>
        <taxon>Bacteria</taxon>
        <taxon>Pseudomonadati</taxon>
        <taxon>Pseudomonadota</taxon>
        <taxon>Alphaproteobacteria</taxon>
        <taxon>Rhodobacterales</taxon>
        <taxon>Roseobacteraceae</taxon>
        <taxon>Aliiruegeria</taxon>
    </lineage>
</organism>
<dbReference type="OrthoDB" id="6105464at2"/>
<dbReference type="STRING" id="571298.SAMN04488026_109013"/>
<proteinExistence type="predicted"/>
<dbReference type="Proteomes" id="UP000199382">
    <property type="component" value="Unassembled WGS sequence"/>
</dbReference>
<evidence type="ECO:0000313" key="3">
    <source>
        <dbReference type="Proteomes" id="UP000199382"/>
    </source>
</evidence>
<feature type="signal peptide" evidence="1">
    <location>
        <begin position="1"/>
        <end position="22"/>
    </location>
</feature>
<sequence length="169" mass="17390">MNSIKNLVAVAVATLFCSPVLADVKVEFLEGAPKDRFVLTNAGSCGLEDMTITLDLSTSASGVIFDVTGSVAGVEVFRPFEIVAGENYVGAMPAVSVGDRSVTLQLDGLPAGESVALTLDVDDTRGSRGITVSDSELRGATASVQTASWTASEAFGETATLRVPLPTCS</sequence>
<evidence type="ECO:0008006" key="4">
    <source>
        <dbReference type="Google" id="ProtNLM"/>
    </source>
</evidence>
<evidence type="ECO:0000313" key="2">
    <source>
        <dbReference type="EMBL" id="SDL51123.1"/>
    </source>
</evidence>
<gene>
    <name evidence="2" type="ORF">SAMN04488026_109013</name>
</gene>
<reference evidence="2 3" key="1">
    <citation type="submission" date="2016-10" db="EMBL/GenBank/DDBJ databases">
        <authorList>
            <person name="de Groot N.N."/>
        </authorList>
    </citation>
    <scope>NUCLEOTIDE SEQUENCE [LARGE SCALE GENOMIC DNA]</scope>
    <source>
        <strain evidence="2 3">DSM 25294</strain>
    </source>
</reference>
<keyword evidence="3" id="KW-1185">Reference proteome</keyword>
<dbReference type="EMBL" id="FNEK01000090">
    <property type="protein sequence ID" value="SDL51123.1"/>
    <property type="molecule type" value="Genomic_DNA"/>
</dbReference>
<feature type="chain" id="PRO_5011586393" description="Aggregation factor core" evidence="1">
    <location>
        <begin position="23"/>
        <end position="169"/>
    </location>
</feature>
<protein>
    <recommendedName>
        <fullName evidence="4">Aggregation factor core</fullName>
    </recommendedName>
</protein>
<keyword evidence="1" id="KW-0732">Signal</keyword>